<reference evidence="2 3" key="1">
    <citation type="submission" date="2019-08" db="EMBL/GenBank/DDBJ databases">
        <title>In-depth cultivation of the pig gut microbiome towards novel bacterial diversity and tailored functional studies.</title>
        <authorList>
            <person name="Wylensek D."/>
            <person name="Hitch T.C.A."/>
            <person name="Clavel T."/>
        </authorList>
    </citation>
    <scope>NUCLEOTIDE SEQUENCE [LARGE SCALE GENOMIC DNA]</scope>
    <source>
        <strain evidence="2 3">WCA-693-APC-MOT-I</strain>
    </source>
</reference>
<proteinExistence type="predicted"/>
<evidence type="ECO:0000313" key="2">
    <source>
        <dbReference type="EMBL" id="MSS63599.1"/>
    </source>
</evidence>
<feature type="domain" description="M23ase beta-sheet core" evidence="1">
    <location>
        <begin position="104"/>
        <end position="204"/>
    </location>
</feature>
<sequence>MCDLVEKLKGKETIKTLTKDMKYYKYYYEVYSAVLGGYVGEYEIAKNKSTDNIISTNRKKKGKKQNTIFEKRYGLKAFLPIAKGFGYCEYDDFGASRSYGYNRPHLGHDMMGLIGTPIIAVESGYVEAIGWNQYGGWRLGIRSFDKKRYYYYAHLRQNAPYAEGLKEGSIVTAGDVIGYMGHTGYSAKENVNNIDCTHLHFGIQLIFDESQKEGNNEIWIDCYALTRFLSRNSSETVKVGDSKEWVRVYEMKDPIIEKYVDKIRNRKIQ</sequence>
<dbReference type="Pfam" id="PF01551">
    <property type="entry name" value="Peptidase_M23"/>
    <property type="match status" value="1"/>
</dbReference>
<dbReference type="Gene3D" id="2.70.70.10">
    <property type="entry name" value="Glucose Permease (Domain IIA)"/>
    <property type="match status" value="1"/>
</dbReference>
<keyword evidence="3" id="KW-1185">Reference proteome</keyword>
<dbReference type="Proteomes" id="UP000482209">
    <property type="component" value="Unassembled WGS sequence"/>
</dbReference>
<evidence type="ECO:0000313" key="3">
    <source>
        <dbReference type="Proteomes" id="UP000482209"/>
    </source>
</evidence>
<dbReference type="GO" id="GO:0004222">
    <property type="term" value="F:metalloendopeptidase activity"/>
    <property type="evidence" value="ECO:0007669"/>
    <property type="project" value="TreeGrafter"/>
</dbReference>
<dbReference type="PANTHER" id="PTHR21666">
    <property type="entry name" value="PEPTIDASE-RELATED"/>
    <property type="match status" value="1"/>
</dbReference>
<evidence type="ECO:0000259" key="1">
    <source>
        <dbReference type="Pfam" id="PF01551"/>
    </source>
</evidence>
<organism evidence="2 3">
    <name type="scientific">Velocimicrobium porci</name>
    <dbReference type="NCBI Taxonomy" id="2606634"/>
    <lineage>
        <taxon>Bacteria</taxon>
        <taxon>Bacillati</taxon>
        <taxon>Bacillota</taxon>
        <taxon>Clostridia</taxon>
        <taxon>Lachnospirales</taxon>
        <taxon>Lachnospiraceae</taxon>
        <taxon>Velocimicrobium</taxon>
    </lineage>
</organism>
<dbReference type="PANTHER" id="PTHR21666:SF270">
    <property type="entry name" value="MUREIN HYDROLASE ACTIVATOR ENVC"/>
    <property type="match status" value="1"/>
</dbReference>
<dbReference type="InterPro" id="IPR016047">
    <property type="entry name" value="M23ase_b-sheet_dom"/>
</dbReference>
<accession>A0A6L5XYA2</accession>
<name>A0A6L5XYA2_9FIRM</name>
<dbReference type="AlphaFoldDB" id="A0A6L5XYA2"/>
<dbReference type="EMBL" id="VUMT01000008">
    <property type="protein sequence ID" value="MSS63599.1"/>
    <property type="molecule type" value="Genomic_DNA"/>
</dbReference>
<dbReference type="InterPro" id="IPR050570">
    <property type="entry name" value="Cell_wall_metabolism_enzyme"/>
</dbReference>
<comment type="caution">
    <text evidence="2">The sequence shown here is derived from an EMBL/GenBank/DDBJ whole genome shotgun (WGS) entry which is preliminary data.</text>
</comment>
<protein>
    <submittedName>
        <fullName evidence="2">M23 family metallopeptidase</fullName>
    </submittedName>
</protein>
<dbReference type="CDD" id="cd12797">
    <property type="entry name" value="M23_peptidase"/>
    <property type="match status" value="1"/>
</dbReference>
<dbReference type="SUPFAM" id="SSF51261">
    <property type="entry name" value="Duplicated hybrid motif"/>
    <property type="match status" value="1"/>
</dbReference>
<gene>
    <name evidence="2" type="ORF">FYJ58_06870</name>
</gene>
<dbReference type="InterPro" id="IPR011055">
    <property type="entry name" value="Dup_hybrid_motif"/>
</dbReference>